<dbReference type="HOGENOM" id="CLU_036787_0_0_0"/>
<accession>A3ZY10</accession>
<keyword evidence="3" id="KW-0238">DNA-binding</keyword>
<dbReference type="eggNOG" id="COG0305">
    <property type="taxonomic scope" value="Bacteria"/>
</dbReference>
<dbReference type="EMBL" id="AANZ01000019">
    <property type="protein sequence ID" value="EAQ78721.1"/>
    <property type="molecule type" value="Genomic_DNA"/>
</dbReference>
<dbReference type="GO" id="GO:0003677">
    <property type="term" value="F:DNA binding"/>
    <property type="evidence" value="ECO:0007669"/>
    <property type="project" value="UniProtKB-KW"/>
</dbReference>
<dbReference type="GO" id="GO:0005524">
    <property type="term" value="F:ATP binding"/>
    <property type="evidence" value="ECO:0007669"/>
    <property type="project" value="InterPro"/>
</dbReference>
<sequence length="516" mass="56977">MHQLVAQLKSTYGLPKNDAPRCNLTPVDMAEAQWLGCVLLFPERLADDPLSVDDFKLRQHRDLYSVFLQLQTNGHQCSDLPRLFKELQALGYGLKQAVVLVKGVMDRGGEIAHLDQYAAIIREPQEESQAVAVNPGEEEIVRVDLTGGSPFQEFTTAQLLEEEQPLKWLLPNMLAQNEPAVIVGPSKSMKTSITVDLCAAFASGGKFLGQFAVQRAYRVGYVSSTLERKSLFDLARRWSDANGAASKPLDNLFWALSIDDSTDPANLPQLRDWISKHQLEVVVIDTLRLTSTGKRTQAAQLRDLVRCCMDAGATPILCCQSCKAIKSGTLEGTGVTDHLDFARQWMLVQRRQNYLPGSGQHRLRLTLGGNAGQGGEWGVDINEGRLEDPTGRRWNVTLRDVDSLVVETVACEAQALEQRLRAKIRVTIANIEETRATKSKIRDHSGVNGAKFAAAWDRLIASGEIEVSPTYDSKTQSYPTYRLSDRSSPPEKNEAVRSGPEAHRDVGSAVRTKGNA</sequence>
<dbReference type="SUPFAM" id="SSF48024">
    <property type="entry name" value="N-terminal domain of DnaB helicase"/>
    <property type="match status" value="1"/>
</dbReference>
<dbReference type="Gene3D" id="1.10.860.10">
    <property type="entry name" value="DNAb Helicase, Chain A"/>
    <property type="match status" value="1"/>
</dbReference>
<evidence type="ECO:0000256" key="4">
    <source>
        <dbReference type="SAM" id="MobiDB-lite"/>
    </source>
</evidence>
<dbReference type="GO" id="GO:1990077">
    <property type="term" value="C:primosome complex"/>
    <property type="evidence" value="ECO:0007669"/>
    <property type="project" value="UniProtKB-KW"/>
</dbReference>
<evidence type="ECO:0000256" key="1">
    <source>
        <dbReference type="ARBA" id="ARBA00022515"/>
    </source>
</evidence>
<dbReference type="SUPFAM" id="SSF52540">
    <property type="entry name" value="P-loop containing nucleoside triphosphate hydrolases"/>
    <property type="match status" value="1"/>
</dbReference>
<dbReference type="Gene3D" id="3.40.50.300">
    <property type="entry name" value="P-loop containing nucleotide triphosphate hydrolases"/>
    <property type="match status" value="1"/>
</dbReference>
<dbReference type="Pfam" id="PF13481">
    <property type="entry name" value="AAA_25"/>
    <property type="match status" value="1"/>
</dbReference>
<evidence type="ECO:0000256" key="2">
    <source>
        <dbReference type="ARBA" id="ARBA00022705"/>
    </source>
</evidence>
<gene>
    <name evidence="6" type="ORF">DSM3645_08010</name>
</gene>
<dbReference type="AlphaFoldDB" id="A3ZY10"/>
<protein>
    <recommendedName>
        <fullName evidence="5">DNA helicase DnaB-like N-terminal domain-containing protein</fullName>
    </recommendedName>
</protein>
<dbReference type="InterPro" id="IPR016136">
    <property type="entry name" value="DNA_helicase_N/primase_C"/>
</dbReference>
<dbReference type="InterPro" id="IPR036185">
    <property type="entry name" value="DNA_heli_DnaB-like_N_sf"/>
</dbReference>
<feature type="domain" description="DNA helicase DnaB-like N-terminal" evidence="5">
    <location>
        <begin position="30"/>
        <end position="123"/>
    </location>
</feature>
<proteinExistence type="predicted"/>
<dbReference type="GO" id="GO:0003678">
    <property type="term" value="F:DNA helicase activity"/>
    <property type="evidence" value="ECO:0007669"/>
    <property type="project" value="InterPro"/>
</dbReference>
<feature type="compositionally biased region" description="Polar residues" evidence="4">
    <location>
        <begin position="470"/>
        <end position="479"/>
    </location>
</feature>
<evidence type="ECO:0000313" key="6">
    <source>
        <dbReference type="EMBL" id="EAQ78721.1"/>
    </source>
</evidence>
<evidence type="ECO:0000256" key="3">
    <source>
        <dbReference type="ARBA" id="ARBA00023125"/>
    </source>
</evidence>
<evidence type="ECO:0000313" key="7">
    <source>
        <dbReference type="Proteomes" id="UP000004358"/>
    </source>
</evidence>
<dbReference type="Proteomes" id="UP000004358">
    <property type="component" value="Unassembled WGS sequence"/>
</dbReference>
<name>A3ZY10_9BACT</name>
<evidence type="ECO:0000259" key="5">
    <source>
        <dbReference type="Pfam" id="PF00772"/>
    </source>
</evidence>
<dbReference type="InterPro" id="IPR007693">
    <property type="entry name" value="DNA_helicase_DnaB-like_N"/>
</dbReference>
<feature type="compositionally biased region" description="Basic and acidic residues" evidence="4">
    <location>
        <begin position="483"/>
        <end position="506"/>
    </location>
</feature>
<dbReference type="InterPro" id="IPR027417">
    <property type="entry name" value="P-loop_NTPase"/>
</dbReference>
<keyword evidence="2" id="KW-0235">DNA replication</keyword>
<dbReference type="Pfam" id="PF00772">
    <property type="entry name" value="DnaB"/>
    <property type="match status" value="1"/>
</dbReference>
<dbReference type="RefSeq" id="WP_002655198.1">
    <property type="nucleotide sequence ID" value="NZ_CH672377.1"/>
</dbReference>
<organism evidence="6 7">
    <name type="scientific">Blastopirellula marina DSM 3645</name>
    <dbReference type="NCBI Taxonomy" id="314230"/>
    <lineage>
        <taxon>Bacteria</taxon>
        <taxon>Pseudomonadati</taxon>
        <taxon>Planctomycetota</taxon>
        <taxon>Planctomycetia</taxon>
        <taxon>Pirellulales</taxon>
        <taxon>Pirellulaceae</taxon>
        <taxon>Blastopirellula</taxon>
    </lineage>
</organism>
<comment type="caution">
    <text evidence="6">The sequence shown here is derived from an EMBL/GenBank/DDBJ whole genome shotgun (WGS) entry which is preliminary data.</text>
</comment>
<keyword evidence="1" id="KW-0639">Primosome</keyword>
<feature type="region of interest" description="Disordered" evidence="4">
    <location>
        <begin position="470"/>
        <end position="516"/>
    </location>
</feature>
<dbReference type="GO" id="GO:0006269">
    <property type="term" value="P:DNA replication, synthesis of primer"/>
    <property type="evidence" value="ECO:0007669"/>
    <property type="project" value="UniProtKB-KW"/>
</dbReference>
<reference evidence="6 7" key="1">
    <citation type="submission" date="2006-02" db="EMBL/GenBank/DDBJ databases">
        <authorList>
            <person name="Amann R."/>
            <person name="Ferriera S."/>
            <person name="Johnson J."/>
            <person name="Kravitz S."/>
            <person name="Halpern A."/>
            <person name="Remington K."/>
            <person name="Beeson K."/>
            <person name="Tran B."/>
            <person name="Rogers Y.-H."/>
            <person name="Friedman R."/>
            <person name="Venter J.C."/>
        </authorList>
    </citation>
    <scope>NUCLEOTIDE SEQUENCE [LARGE SCALE GENOMIC DNA]</scope>
    <source>
        <strain evidence="6 7">DSM 3645</strain>
    </source>
</reference>